<feature type="signal peptide" evidence="1">
    <location>
        <begin position="1"/>
        <end position="23"/>
    </location>
</feature>
<dbReference type="RefSeq" id="WP_102365879.1">
    <property type="nucleotide sequence ID" value="NZ_CP020991.1"/>
</dbReference>
<evidence type="ECO:0000256" key="1">
    <source>
        <dbReference type="SAM" id="SignalP"/>
    </source>
</evidence>
<protein>
    <submittedName>
        <fullName evidence="2">Uncharacterized protein</fullName>
    </submittedName>
</protein>
<dbReference type="KEGG" id="mpec:B9O19_01536"/>
<dbReference type="AlphaFoldDB" id="A0A2K9P378"/>
<reference evidence="2 3" key="1">
    <citation type="submission" date="2017-04" db="EMBL/GenBank/DDBJ databases">
        <title>Monoglobus pectinilyticus 14 draft genome.</title>
        <authorList>
            <person name="Kim C."/>
            <person name="Rosendale D.I."/>
            <person name="Kelly W.J."/>
            <person name="Tannock G.W."/>
            <person name="Patchett M.L."/>
            <person name="Jordens J.Z."/>
        </authorList>
    </citation>
    <scope>NUCLEOTIDE SEQUENCE [LARGE SCALE GENOMIC DNA]</scope>
    <source>
        <strain evidence="2 3">14</strain>
    </source>
</reference>
<feature type="chain" id="PRO_5014778688" evidence="1">
    <location>
        <begin position="24"/>
        <end position="122"/>
    </location>
</feature>
<evidence type="ECO:0000313" key="2">
    <source>
        <dbReference type="EMBL" id="AUO19696.1"/>
    </source>
</evidence>
<evidence type="ECO:0000313" key="3">
    <source>
        <dbReference type="Proteomes" id="UP000235589"/>
    </source>
</evidence>
<accession>A0A2K9P378</accession>
<name>A0A2K9P378_9FIRM</name>
<dbReference type="Proteomes" id="UP000235589">
    <property type="component" value="Chromosome"/>
</dbReference>
<keyword evidence="3" id="KW-1185">Reference proteome</keyword>
<organism evidence="2 3">
    <name type="scientific">Monoglobus pectinilyticus</name>
    <dbReference type="NCBI Taxonomy" id="1981510"/>
    <lineage>
        <taxon>Bacteria</taxon>
        <taxon>Bacillati</taxon>
        <taxon>Bacillota</taxon>
        <taxon>Clostridia</taxon>
        <taxon>Monoglobales</taxon>
        <taxon>Monoglobaceae</taxon>
        <taxon>Monoglobus</taxon>
    </lineage>
</organism>
<dbReference type="GeneID" id="98062927"/>
<proteinExistence type="predicted"/>
<keyword evidence="1" id="KW-0732">Signal</keyword>
<sequence length="122" mass="12956">MKKQVLSVVLGLAVTAAAGSAFAAGADNRMETLNHGELLGQIVQDRVLSISEGKDNVLNGEKADIYAILGENDKLTGSVAEDKVLYEGEGTQTENESQSDSYAVLEENDKLTGSIVEDKVKK</sequence>
<dbReference type="EMBL" id="CP020991">
    <property type="protein sequence ID" value="AUO19696.1"/>
    <property type="molecule type" value="Genomic_DNA"/>
</dbReference>
<gene>
    <name evidence="2" type="ORF">B9O19_01536</name>
</gene>